<dbReference type="HOGENOM" id="CLU_782709_0_0_6"/>
<dbReference type="AlphaFoldDB" id="A0A024ELU1"/>
<dbReference type="Proteomes" id="UP000026913">
    <property type="component" value="Plasmid unnamed"/>
</dbReference>
<proteinExistence type="predicted"/>
<feature type="transmembrane region" description="Helical" evidence="1">
    <location>
        <begin position="332"/>
        <end position="353"/>
    </location>
</feature>
<evidence type="ECO:0000256" key="1">
    <source>
        <dbReference type="SAM" id="Phobius"/>
    </source>
</evidence>
<feature type="transmembrane region" description="Helical" evidence="1">
    <location>
        <begin position="262"/>
        <end position="280"/>
    </location>
</feature>
<keyword evidence="1" id="KW-0472">Membrane</keyword>
<geneLocation type="plasmid" evidence="3"/>
<keyword evidence="2" id="KW-0614">Plasmid</keyword>
<keyword evidence="1" id="KW-1133">Transmembrane helix</keyword>
<dbReference type="KEGG" id="pman:OU5_P0111"/>
<name>A0A024ELU1_9PSED</name>
<evidence type="ECO:0000313" key="3">
    <source>
        <dbReference type="Proteomes" id="UP000026913"/>
    </source>
</evidence>
<gene>
    <name evidence="2" type="ORF">OU5_P0111</name>
</gene>
<accession>A0A024ELU1</accession>
<sequence length="354" mass="39811">MNQRVLRCTIQELLQINIHHHFAPRGHIPLSRQNGVLRATSRAKAVAVFTESWIEEWLQDLQQRLLDQTVGDRRNTQLTLTAVRLGNHHTPYRTGPVDTRKKLFTNRRPLAQQMFGGLFNVQTVDARSTLVGLDPLPCPFQVFSRKGPFQQPLPCVVGFIFRAIDLVADGASHGFTVRSLHPPRVWQASDFRSFASTWPITLSLVRPFVRKKKMTTTASADFSLRLAPSPFQARGEISPGKNASFPAHTPDLRSLIFYHKSFAVYGPLALIGFALYPVLVHRLAFLIHASSPHSVTLMQLRFTSFAVVSSRRDFHPQACAHAGRTTKTRHRLSMTSFLSSILLSIFSCLIISIT</sequence>
<keyword evidence="1" id="KW-0812">Transmembrane</keyword>
<reference evidence="2 3" key="1">
    <citation type="journal article" date="2012" name="J. Bacteriol.">
        <title>Genome sequence of cold-adapted Pseudomonas mandelii strain JR-1.</title>
        <authorList>
            <person name="Jang S.H."/>
            <person name="Kim J."/>
            <person name="Kim J."/>
            <person name="Hong S."/>
            <person name="Lee C."/>
        </authorList>
    </citation>
    <scope>NUCLEOTIDE SEQUENCE [LARGE SCALE GENOMIC DNA]</scope>
    <source>
        <strain evidence="2 3">JR-1</strain>
        <plasmid evidence="3">Plasmid</plasmid>
    </source>
</reference>
<organism evidence="2 3">
    <name type="scientific">Pseudomonas mandelii JR-1</name>
    <dbReference type="NCBI Taxonomy" id="1147786"/>
    <lineage>
        <taxon>Bacteria</taxon>
        <taxon>Pseudomonadati</taxon>
        <taxon>Pseudomonadota</taxon>
        <taxon>Gammaproteobacteria</taxon>
        <taxon>Pseudomonadales</taxon>
        <taxon>Pseudomonadaceae</taxon>
        <taxon>Pseudomonas</taxon>
    </lineage>
</organism>
<protein>
    <submittedName>
        <fullName evidence="2">Uncharacterized protein</fullName>
    </submittedName>
</protein>
<evidence type="ECO:0000313" key="2">
    <source>
        <dbReference type="EMBL" id="AHZ73363.1"/>
    </source>
</evidence>
<dbReference type="EMBL" id="CP005961">
    <property type="protein sequence ID" value="AHZ73363.1"/>
    <property type="molecule type" value="Genomic_DNA"/>
</dbReference>